<reference evidence="2" key="2">
    <citation type="journal article" date="2022" name="Hortic Res">
        <title>The genome of Dioscorea zingiberensis sheds light on the biosynthesis, origin and evolution of the medicinally important diosgenin saponins.</title>
        <authorList>
            <person name="Li Y."/>
            <person name="Tan C."/>
            <person name="Li Z."/>
            <person name="Guo J."/>
            <person name="Li S."/>
            <person name="Chen X."/>
            <person name="Wang C."/>
            <person name="Dai X."/>
            <person name="Yang H."/>
            <person name="Song W."/>
            <person name="Hou L."/>
            <person name="Xu J."/>
            <person name="Tong Z."/>
            <person name="Xu A."/>
            <person name="Yuan X."/>
            <person name="Wang W."/>
            <person name="Yang Q."/>
            <person name="Chen L."/>
            <person name="Sun Z."/>
            <person name="Wang K."/>
            <person name="Pan B."/>
            <person name="Chen J."/>
            <person name="Bao Y."/>
            <person name="Liu F."/>
            <person name="Qi X."/>
            <person name="Gang D.R."/>
            <person name="Wen J."/>
            <person name="Li J."/>
        </authorList>
    </citation>
    <scope>NUCLEOTIDE SEQUENCE</scope>
    <source>
        <strain evidence="2">Dzin_1.0</strain>
    </source>
</reference>
<keyword evidence="1" id="KW-1133">Transmembrane helix</keyword>
<comment type="caution">
    <text evidence="2">The sequence shown here is derived from an EMBL/GenBank/DDBJ whole genome shotgun (WGS) entry which is preliminary data.</text>
</comment>
<dbReference type="SUPFAM" id="SSF53448">
    <property type="entry name" value="Nucleotide-diphospho-sugar transferases"/>
    <property type="match status" value="1"/>
</dbReference>
<feature type="transmembrane region" description="Helical" evidence="1">
    <location>
        <begin position="197"/>
        <end position="218"/>
    </location>
</feature>
<dbReference type="InterPro" id="IPR029044">
    <property type="entry name" value="Nucleotide-diphossugar_trans"/>
</dbReference>
<evidence type="ECO:0000256" key="1">
    <source>
        <dbReference type="SAM" id="Phobius"/>
    </source>
</evidence>
<keyword evidence="1" id="KW-0472">Membrane</keyword>
<dbReference type="Proteomes" id="UP001085076">
    <property type="component" value="Miscellaneous, Linkage group lg08"/>
</dbReference>
<organism evidence="2 3">
    <name type="scientific">Dioscorea zingiberensis</name>
    <dbReference type="NCBI Taxonomy" id="325984"/>
    <lineage>
        <taxon>Eukaryota</taxon>
        <taxon>Viridiplantae</taxon>
        <taxon>Streptophyta</taxon>
        <taxon>Embryophyta</taxon>
        <taxon>Tracheophyta</taxon>
        <taxon>Spermatophyta</taxon>
        <taxon>Magnoliopsida</taxon>
        <taxon>Liliopsida</taxon>
        <taxon>Dioscoreales</taxon>
        <taxon>Dioscoreaceae</taxon>
        <taxon>Dioscorea</taxon>
    </lineage>
</organism>
<name>A0A9D5H5V6_9LILI</name>
<keyword evidence="3" id="KW-1185">Reference proteome</keyword>
<evidence type="ECO:0000313" key="3">
    <source>
        <dbReference type="Proteomes" id="UP001085076"/>
    </source>
</evidence>
<keyword evidence="1" id="KW-0812">Transmembrane</keyword>
<sequence length="237" mass="26966">MQTFLEQRLEEHPERLKCINHYIFTDSDIAVVGNLGHIFKKYHDFHLALTFRNNKDQPLNSGFIAVKGTSNGILRAKAFLKEVLEIYSTKYTPEAFSGDINGKLVLFLPCLIYNWTPPEGAGQFHGMRLDVQVVHFLKGSEEAVNVGILELIQLNLKLIRHAMPHLRKWKNQEDYTRTLLLLPPSLALSSAKQTPSLLLLLTFISFFSSLAFALLFLSSSSTTQSLARYFLSVLRRN</sequence>
<reference evidence="2" key="1">
    <citation type="submission" date="2021-03" db="EMBL/GenBank/DDBJ databases">
        <authorList>
            <person name="Li Z."/>
            <person name="Yang C."/>
        </authorList>
    </citation>
    <scope>NUCLEOTIDE SEQUENCE</scope>
    <source>
        <strain evidence="2">Dzin_1.0</strain>
        <tissue evidence="2">Leaf</tissue>
    </source>
</reference>
<evidence type="ECO:0000313" key="2">
    <source>
        <dbReference type="EMBL" id="KAJ0964546.1"/>
    </source>
</evidence>
<protein>
    <submittedName>
        <fullName evidence="2">Uncharacterized protein</fullName>
    </submittedName>
</protein>
<dbReference type="AlphaFoldDB" id="A0A9D5H5V6"/>
<dbReference type="EMBL" id="JAGGNH010000008">
    <property type="protein sequence ID" value="KAJ0964546.1"/>
    <property type="molecule type" value="Genomic_DNA"/>
</dbReference>
<proteinExistence type="predicted"/>
<dbReference type="PANTHER" id="PTHR35723">
    <property type="entry name" value="POLYPHOSPHATIDYLINOSITOL PHOSPHATASE"/>
    <property type="match status" value="1"/>
</dbReference>
<accession>A0A9D5H5V6</accession>
<gene>
    <name evidence="2" type="ORF">J5N97_025684</name>
</gene>
<dbReference type="OrthoDB" id="419694at2759"/>